<organism evidence="1 2">
    <name type="scientific">Rubripirellula lacrimiformis</name>
    <dbReference type="NCBI Taxonomy" id="1930273"/>
    <lineage>
        <taxon>Bacteria</taxon>
        <taxon>Pseudomonadati</taxon>
        <taxon>Planctomycetota</taxon>
        <taxon>Planctomycetia</taxon>
        <taxon>Pirellulales</taxon>
        <taxon>Pirellulaceae</taxon>
        <taxon>Rubripirellula</taxon>
    </lineage>
</organism>
<protein>
    <submittedName>
        <fullName evidence="1">Uncharacterized protein</fullName>
    </submittedName>
</protein>
<dbReference type="KEGG" id="rlc:K227x_38010"/>
<dbReference type="OrthoDB" id="285528at2"/>
<evidence type="ECO:0000313" key="2">
    <source>
        <dbReference type="Proteomes" id="UP000318538"/>
    </source>
</evidence>
<dbReference type="RefSeq" id="WP_145171508.1">
    <property type="nucleotide sequence ID" value="NZ_CP036525.1"/>
</dbReference>
<keyword evidence="2" id="KW-1185">Reference proteome</keyword>
<accession>A0A517NE53</accession>
<sequence>MTSNYLKLEDLANNDPLPEILQAEWAKDQVMQLFADLSAGADVQHVQLKSSHSDATVALADAAEAFAAGTAQAIQVRYRFENELWCDTIMPGDPTTKIIRNRVPSGMVD</sequence>
<reference evidence="1 2" key="1">
    <citation type="submission" date="2019-02" db="EMBL/GenBank/DDBJ databases">
        <title>Deep-cultivation of Planctomycetes and their phenomic and genomic characterization uncovers novel biology.</title>
        <authorList>
            <person name="Wiegand S."/>
            <person name="Jogler M."/>
            <person name="Boedeker C."/>
            <person name="Pinto D."/>
            <person name="Vollmers J."/>
            <person name="Rivas-Marin E."/>
            <person name="Kohn T."/>
            <person name="Peeters S.H."/>
            <person name="Heuer A."/>
            <person name="Rast P."/>
            <person name="Oberbeckmann S."/>
            <person name="Bunk B."/>
            <person name="Jeske O."/>
            <person name="Meyerdierks A."/>
            <person name="Storesund J.E."/>
            <person name="Kallscheuer N."/>
            <person name="Luecker S."/>
            <person name="Lage O.M."/>
            <person name="Pohl T."/>
            <person name="Merkel B.J."/>
            <person name="Hornburger P."/>
            <person name="Mueller R.-W."/>
            <person name="Bruemmer F."/>
            <person name="Labrenz M."/>
            <person name="Spormann A.M."/>
            <person name="Op den Camp H."/>
            <person name="Overmann J."/>
            <person name="Amann R."/>
            <person name="Jetten M.S.M."/>
            <person name="Mascher T."/>
            <person name="Medema M.H."/>
            <person name="Devos D.P."/>
            <person name="Kaster A.-K."/>
            <person name="Ovreas L."/>
            <person name="Rohde M."/>
            <person name="Galperin M.Y."/>
            <person name="Jogler C."/>
        </authorList>
    </citation>
    <scope>NUCLEOTIDE SEQUENCE [LARGE SCALE GENOMIC DNA]</scope>
    <source>
        <strain evidence="1 2">K22_7</strain>
    </source>
</reference>
<proteinExistence type="predicted"/>
<name>A0A517NE53_9BACT</name>
<evidence type="ECO:0000313" key="1">
    <source>
        <dbReference type="EMBL" id="QDT05401.1"/>
    </source>
</evidence>
<gene>
    <name evidence="1" type="ORF">K227x_38010</name>
</gene>
<dbReference type="AlphaFoldDB" id="A0A517NE53"/>
<dbReference type="Proteomes" id="UP000318538">
    <property type="component" value="Chromosome"/>
</dbReference>
<dbReference type="EMBL" id="CP036525">
    <property type="protein sequence ID" value="QDT05401.1"/>
    <property type="molecule type" value="Genomic_DNA"/>
</dbReference>